<comment type="caution">
    <text evidence="7">The sequence shown here is derived from an EMBL/GenBank/DDBJ whole genome shotgun (WGS) entry which is preliminary data.</text>
</comment>
<keyword evidence="2" id="KW-0479">Metal-binding</keyword>
<keyword evidence="5" id="KW-0411">Iron-sulfur</keyword>
<organism evidence="7 8">
    <name type="scientific">Pigmentiphaga litoralis</name>
    <dbReference type="NCBI Taxonomy" id="516702"/>
    <lineage>
        <taxon>Bacteria</taxon>
        <taxon>Pseudomonadati</taxon>
        <taxon>Pseudomonadota</taxon>
        <taxon>Betaproteobacteria</taxon>
        <taxon>Burkholderiales</taxon>
        <taxon>Alcaligenaceae</taxon>
        <taxon>Pigmentiphaga</taxon>
    </lineage>
</organism>
<dbReference type="Pfam" id="PF00355">
    <property type="entry name" value="Rieske"/>
    <property type="match status" value="1"/>
</dbReference>
<reference evidence="7 8" key="1">
    <citation type="submission" date="2020-07" db="EMBL/GenBank/DDBJ databases">
        <title>Genomic Encyclopedia of Type Strains, Phase IV (KMG-V): Genome sequencing to study the core and pangenomes of soil and plant-associated prokaryotes.</title>
        <authorList>
            <person name="Whitman W."/>
        </authorList>
    </citation>
    <scope>NUCLEOTIDE SEQUENCE [LARGE SCALE GENOMIC DNA]</scope>
    <source>
        <strain evidence="7 8">SAS40</strain>
    </source>
</reference>
<keyword evidence="7" id="KW-0489">Methyltransferase</keyword>
<evidence type="ECO:0000256" key="2">
    <source>
        <dbReference type="ARBA" id="ARBA00022723"/>
    </source>
</evidence>
<evidence type="ECO:0000256" key="4">
    <source>
        <dbReference type="ARBA" id="ARBA00023004"/>
    </source>
</evidence>
<keyword evidence="8" id="KW-1185">Reference proteome</keyword>
<dbReference type="GO" id="GO:0051537">
    <property type="term" value="F:2 iron, 2 sulfur cluster binding"/>
    <property type="evidence" value="ECO:0007669"/>
    <property type="project" value="UniProtKB-KW"/>
</dbReference>
<dbReference type="PANTHER" id="PTHR21266">
    <property type="entry name" value="IRON-SULFUR DOMAIN CONTAINING PROTEIN"/>
    <property type="match status" value="1"/>
</dbReference>
<evidence type="ECO:0000259" key="6">
    <source>
        <dbReference type="PROSITE" id="PS51296"/>
    </source>
</evidence>
<dbReference type="InterPro" id="IPR044043">
    <property type="entry name" value="VanA_C_cat"/>
</dbReference>
<gene>
    <name evidence="7" type="ORF">FHW18_000598</name>
</gene>
<keyword evidence="4" id="KW-0408">Iron</keyword>
<dbReference type="Pfam" id="PF19112">
    <property type="entry name" value="VanA_C"/>
    <property type="match status" value="1"/>
</dbReference>
<evidence type="ECO:0000256" key="1">
    <source>
        <dbReference type="ARBA" id="ARBA00022714"/>
    </source>
</evidence>
<evidence type="ECO:0000313" key="7">
    <source>
        <dbReference type="EMBL" id="NYE81327.1"/>
    </source>
</evidence>
<keyword evidence="3 7" id="KW-0560">Oxidoreductase</keyword>
<feature type="domain" description="Rieske" evidence="6">
    <location>
        <begin position="12"/>
        <end position="113"/>
    </location>
</feature>
<keyword evidence="1" id="KW-0001">2Fe-2S</keyword>
<dbReference type="GO" id="GO:0046872">
    <property type="term" value="F:metal ion binding"/>
    <property type="evidence" value="ECO:0007669"/>
    <property type="project" value="UniProtKB-KW"/>
</dbReference>
<dbReference type="EMBL" id="JACBYR010000001">
    <property type="protein sequence ID" value="NYE81327.1"/>
    <property type="molecule type" value="Genomic_DNA"/>
</dbReference>
<dbReference type="EC" id="1.14.13.82" evidence="7"/>
<dbReference type="GO" id="GO:0008168">
    <property type="term" value="F:methyltransferase activity"/>
    <property type="evidence" value="ECO:0007669"/>
    <property type="project" value="UniProtKB-KW"/>
</dbReference>
<name>A0A7Y9IQU2_9BURK</name>
<dbReference type="GO" id="GO:0018489">
    <property type="term" value="F:vanillate monooxygenase activity"/>
    <property type="evidence" value="ECO:0007669"/>
    <property type="project" value="UniProtKB-EC"/>
</dbReference>
<dbReference type="InterPro" id="IPR050584">
    <property type="entry name" value="Cholesterol_7-desaturase"/>
</dbReference>
<evidence type="ECO:0000256" key="5">
    <source>
        <dbReference type="ARBA" id="ARBA00023014"/>
    </source>
</evidence>
<dbReference type="CDD" id="cd08878">
    <property type="entry name" value="RHO_alpha_C_DMO-like"/>
    <property type="match status" value="1"/>
</dbReference>
<protein>
    <submittedName>
        <fullName evidence="7">Vanillate O-demethylase monooxygenase subunit</fullName>
        <ecNumber evidence="7">1.14.13.82</ecNumber>
    </submittedName>
</protein>
<dbReference type="AlphaFoldDB" id="A0A7Y9IQU2"/>
<accession>A0A7Y9IQU2</accession>
<proteinExistence type="predicted"/>
<dbReference type="SUPFAM" id="SSF50022">
    <property type="entry name" value="ISP domain"/>
    <property type="match status" value="1"/>
</dbReference>
<sequence length="340" mass="37640">MTAPTAFIRDAWYAVAASAEVGDALLAREVLGRRVVIYRTAAGHPVVLRDRCAHRFAPLSMGERVGDTVECPYHGVRYAPDGACVRVPGQSRIPPVARVTSYTTLERYGLVFAWMDESVPADPSRLVSIPQYDAPGWTASRGYLRFAARWTNILDNLVDPAHTGFVHRRTIGGKGSDDVPITATEEHGDVVCRRWVNGEPPVPMMQRFLGHDRPMDRWQVYRLALPCVSSVDFGAVEAGQPHDEAAMDAAPYRTISYAFLTPETAHSTHYFSFQLRNIAVDDADVTREFEALYQATFDEDRVLLEAIEREEIADPDAASILLASDAGVARLRRLLALRGG</sequence>
<dbReference type="SUPFAM" id="SSF55961">
    <property type="entry name" value="Bet v1-like"/>
    <property type="match status" value="1"/>
</dbReference>
<keyword evidence="7" id="KW-0503">Monooxygenase</keyword>
<dbReference type="RefSeq" id="WP_179583263.1">
    <property type="nucleotide sequence ID" value="NZ_JACBYR010000001.1"/>
</dbReference>
<evidence type="ECO:0000256" key="3">
    <source>
        <dbReference type="ARBA" id="ARBA00023002"/>
    </source>
</evidence>
<dbReference type="InterPro" id="IPR036922">
    <property type="entry name" value="Rieske_2Fe-2S_sf"/>
</dbReference>
<dbReference type="PROSITE" id="PS51296">
    <property type="entry name" value="RIESKE"/>
    <property type="match status" value="1"/>
</dbReference>
<evidence type="ECO:0000313" key="8">
    <source>
        <dbReference type="Proteomes" id="UP000542125"/>
    </source>
</evidence>
<dbReference type="InterPro" id="IPR017941">
    <property type="entry name" value="Rieske_2Fe-2S"/>
</dbReference>
<dbReference type="Gene3D" id="3.90.380.10">
    <property type="entry name" value="Naphthalene 1,2-dioxygenase Alpha Subunit, Chain A, domain 1"/>
    <property type="match status" value="1"/>
</dbReference>
<dbReference type="Gene3D" id="2.102.10.10">
    <property type="entry name" value="Rieske [2Fe-2S] iron-sulphur domain"/>
    <property type="match status" value="1"/>
</dbReference>
<keyword evidence="7" id="KW-0808">Transferase</keyword>
<dbReference type="GO" id="GO:0032259">
    <property type="term" value="P:methylation"/>
    <property type="evidence" value="ECO:0007669"/>
    <property type="project" value="UniProtKB-KW"/>
</dbReference>
<dbReference type="PANTHER" id="PTHR21266:SF60">
    <property type="entry name" value="3-KETOSTEROID-9-ALPHA-MONOOXYGENASE, OXYGENASE COMPONENT"/>
    <property type="match status" value="1"/>
</dbReference>
<dbReference type="Proteomes" id="UP000542125">
    <property type="component" value="Unassembled WGS sequence"/>
</dbReference>